<feature type="transmembrane region" description="Helical" evidence="11">
    <location>
        <begin position="337"/>
        <end position="355"/>
    </location>
</feature>
<dbReference type="Proteomes" id="UP001596042">
    <property type="component" value="Unassembled WGS sequence"/>
</dbReference>
<feature type="transmembrane region" description="Helical" evidence="11">
    <location>
        <begin position="188"/>
        <end position="209"/>
    </location>
</feature>
<feature type="transmembrane region" description="Helical" evidence="11">
    <location>
        <begin position="149"/>
        <end position="168"/>
    </location>
</feature>
<keyword evidence="5" id="KW-0762">Sugar transport</keyword>
<dbReference type="InterPro" id="IPR001851">
    <property type="entry name" value="ABC_transp_permease"/>
</dbReference>
<evidence type="ECO:0000256" key="3">
    <source>
        <dbReference type="ARBA" id="ARBA00022475"/>
    </source>
</evidence>
<proteinExistence type="predicted"/>
<evidence type="ECO:0000256" key="6">
    <source>
        <dbReference type="ARBA" id="ARBA00022692"/>
    </source>
</evidence>
<evidence type="ECO:0000256" key="11">
    <source>
        <dbReference type="SAM" id="Phobius"/>
    </source>
</evidence>
<dbReference type="PANTHER" id="PTHR32196:SF32">
    <property type="entry name" value="XYLOSE TRANSPORT SYSTEM PERMEASE PROTEIN XYLH"/>
    <property type="match status" value="1"/>
</dbReference>
<evidence type="ECO:0000256" key="8">
    <source>
        <dbReference type="ARBA" id="ARBA00023136"/>
    </source>
</evidence>
<keyword evidence="3" id="KW-1003">Cell membrane</keyword>
<feature type="transmembrane region" description="Helical" evidence="11">
    <location>
        <begin position="255"/>
        <end position="273"/>
    </location>
</feature>
<evidence type="ECO:0000256" key="7">
    <source>
        <dbReference type="ARBA" id="ARBA00022989"/>
    </source>
</evidence>
<comment type="caution">
    <text evidence="12">The sequence shown here is derived from an EMBL/GenBank/DDBJ whole genome shotgun (WGS) entry which is preliminary data.</text>
</comment>
<evidence type="ECO:0000256" key="2">
    <source>
        <dbReference type="ARBA" id="ARBA00022448"/>
    </source>
</evidence>
<evidence type="ECO:0000313" key="12">
    <source>
        <dbReference type="EMBL" id="MFC4624046.1"/>
    </source>
</evidence>
<reference evidence="13" key="1">
    <citation type="journal article" date="2019" name="Int. J. Syst. Evol. Microbiol.">
        <title>The Global Catalogue of Microorganisms (GCM) 10K type strain sequencing project: providing services to taxonomists for standard genome sequencing and annotation.</title>
        <authorList>
            <consortium name="The Broad Institute Genomics Platform"/>
            <consortium name="The Broad Institute Genome Sequencing Center for Infectious Disease"/>
            <person name="Wu L."/>
            <person name="Ma J."/>
        </authorList>
    </citation>
    <scope>NUCLEOTIDE SEQUENCE [LARGE SCALE GENOMIC DNA]</scope>
    <source>
        <strain evidence="13">CGMCC 1.15731</strain>
    </source>
</reference>
<feature type="transmembrane region" description="Helical" evidence="11">
    <location>
        <begin position="67"/>
        <end position="89"/>
    </location>
</feature>
<feature type="transmembrane region" description="Helical" evidence="11">
    <location>
        <begin position="362"/>
        <end position="379"/>
    </location>
</feature>
<dbReference type="EMBL" id="JBHSEL010000023">
    <property type="protein sequence ID" value="MFC4624046.1"/>
    <property type="molecule type" value="Genomic_DNA"/>
</dbReference>
<dbReference type="PANTHER" id="PTHR32196">
    <property type="entry name" value="ABC TRANSPORTER PERMEASE PROTEIN YPHD-RELATED-RELATED"/>
    <property type="match status" value="1"/>
</dbReference>
<feature type="transmembrane region" description="Helical" evidence="11">
    <location>
        <begin position="221"/>
        <end position="249"/>
    </location>
</feature>
<evidence type="ECO:0000256" key="4">
    <source>
        <dbReference type="ARBA" id="ARBA00022519"/>
    </source>
</evidence>
<keyword evidence="7 11" id="KW-1133">Transmembrane helix</keyword>
<dbReference type="Pfam" id="PF02653">
    <property type="entry name" value="BPD_transp_2"/>
    <property type="match status" value="1"/>
</dbReference>
<comment type="function">
    <text evidence="9">Part of the binding-protein-dependent transport system for D-xylose. Probably responsible for the translocation of the substrate across the membrane.</text>
</comment>
<keyword evidence="8 11" id="KW-0472">Membrane</keyword>
<keyword evidence="13" id="KW-1185">Reference proteome</keyword>
<gene>
    <name evidence="12" type="ORF">ACFO1V_02180</name>
</gene>
<name>A0ABV9H4G4_9HYPH</name>
<feature type="transmembrane region" description="Helical" evidence="11">
    <location>
        <begin position="37"/>
        <end position="55"/>
    </location>
</feature>
<protein>
    <recommendedName>
        <fullName evidence="10">Xylose transport system permease protein XylH</fullName>
    </recommendedName>
</protein>
<keyword evidence="2" id="KW-0813">Transport</keyword>
<evidence type="ECO:0000256" key="5">
    <source>
        <dbReference type="ARBA" id="ARBA00022597"/>
    </source>
</evidence>
<evidence type="ECO:0000313" key="13">
    <source>
        <dbReference type="Proteomes" id="UP001596042"/>
    </source>
</evidence>
<keyword evidence="4" id="KW-0997">Cell inner membrane</keyword>
<feature type="transmembrane region" description="Helical" evidence="11">
    <location>
        <begin position="385"/>
        <end position="404"/>
    </location>
</feature>
<keyword evidence="6 11" id="KW-0812">Transmembrane</keyword>
<dbReference type="CDD" id="cd06579">
    <property type="entry name" value="TM_PBP1_transp_AraH_like"/>
    <property type="match status" value="1"/>
</dbReference>
<dbReference type="RefSeq" id="WP_374831575.1">
    <property type="nucleotide sequence ID" value="NZ_JBHEEZ010000009.1"/>
</dbReference>
<sequence length="414" mass="42940">MSNTASNTPLDRQDVRVRNDEGVAGAIRGFIDRVRTGDLGSLPVIVGLAIIWTVFQSLNPVFLSSNNLVNLLFDCSTIGVISLGIVCVLMLGEIDLSVGSVSGLASAIVGVLWVNHGWNVAAAIIAAICTGSVIGLVYATLYNRFSMPSFVSTLSGLLAALGMQLYLLGNTGSINLPYGSWLVTFGQLLVMPAFISYGLVILAGLAMFLSGFRSAQRRKAAGLSAASTAGIALKAIVVTLLLVGVVWYLNTSRGVPWMFGFFVALVVAMNYALTRTSWGRAMHAVGGNKEAARRAGINVSFIYISAFMACSTLAATGGVLAAARLASSSQQAGTGDVNLNAIAAAVIGGTSLFGGRGSAWSALLGIIVIQSIASGLTLLDLSSALRYMITGAVLAIAVIVDSLARRSRQSHGRA</sequence>
<evidence type="ECO:0000256" key="1">
    <source>
        <dbReference type="ARBA" id="ARBA00004651"/>
    </source>
</evidence>
<comment type="subcellular location">
    <subcellularLocation>
        <location evidence="1">Cell membrane</location>
        <topology evidence="1">Multi-pass membrane protein</topology>
    </subcellularLocation>
</comment>
<feature type="transmembrane region" description="Helical" evidence="11">
    <location>
        <begin position="120"/>
        <end position="142"/>
    </location>
</feature>
<evidence type="ECO:0000256" key="10">
    <source>
        <dbReference type="ARBA" id="ARBA00035686"/>
    </source>
</evidence>
<organism evidence="12 13">
    <name type="scientific">Daeguia caeni</name>
    <dbReference type="NCBI Taxonomy" id="439612"/>
    <lineage>
        <taxon>Bacteria</taxon>
        <taxon>Pseudomonadati</taxon>
        <taxon>Pseudomonadota</taxon>
        <taxon>Alphaproteobacteria</taxon>
        <taxon>Hyphomicrobiales</taxon>
        <taxon>Brucellaceae</taxon>
        <taxon>Daeguia</taxon>
    </lineage>
</organism>
<feature type="transmembrane region" description="Helical" evidence="11">
    <location>
        <begin position="301"/>
        <end position="325"/>
    </location>
</feature>
<accession>A0ABV9H4G4</accession>
<evidence type="ECO:0000256" key="9">
    <source>
        <dbReference type="ARBA" id="ARBA00035611"/>
    </source>
</evidence>